<comment type="caution">
    <text evidence="2">The sequence shown here is derived from an EMBL/GenBank/DDBJ whole genome shotgun (WGS) entry which is preliminary data.</text>
</comment>
<sequence>MLIPLAMLGITANTFVPQNFKPGAMVNDYALPIVITALQAIYMLGSWVQEKCNRMLFTSSSVKNLLIRHGLLLLGGYLFLKPLVTYSVPALINAQTGQVQTLHDTAHKEKVNLKYCHYVLNPASMKAFHFQHCISWNTYSALPEAELAIEAQVLVSQWGTTLVGITRINGQPLPR</sequence>
<accession>A0A2S5KKA3</accession>
<evidence type="ECO:0000313" key="2">
    <source>
        <dbReference type="EMBL" id="PPC75228.1"/>
    </source>
</evidence>
<dbReference type="AlphaFoldDB" id="A0A2S5KKA3"/>
<feature type="transmembrane region" description="Helical" evidence="1">
    <location>
        <begin position="30"/>
        <end position="49"/>
    </location>
</feature>
<evidence type="ECO:0000313" key="3">
    <source>
        <dbReference type="Proteomes" id="UP000238196"/>
    </source>
</evidence>
<name>A0A2S5KKA3_9PROT</name>
<reference evidence="2 3" key="1">
    <citation type="submission" date="2018-02" db="EMBL/GenBank/DDBJ databases">
        <title>novel marine gammaproteobacteria from coastal saline agro ecosystem.</title>
        <authorList>
            <person name="Krishnan R."/>
            <person name="Ramesh Kumar N."/>
        </authorList>
    </citation>
    <scope>NUCLEOTIDE SEQUENCE [LARGE SCALE GENOMIC DNA]</scope>
    <source>
        <strain evidence="2 3">228</strain>
    </source>
</reference>
<keyword evidence="1" id="KW-0472">Membrane</keyword>
<proteinExistence type="predicted"/>
<keyword evidence="1" id="KW-0812">Transmembrane</keyword>
<organism evidence="2 3">
    <name type="scientific">Proteobacteria bacterium 228</name>
    <dbReference type="NCBI Taxonomy" id="2083153"/>
    <lineage>
        <taxon>Bacteria</taxon>
        <taxon>Pseudomonadati</taxon>
        <taxon>Pseudomonadota</taxon>
    </lineage>
</organism>
<dbReference type="EMBL" id="PRLP01000106">
    <property type="protein sequence ID" value="PPC75228.1"/>
    <property type="molecule type" value="Genomic_DNA"/>
</dbReference>
<protein>
    <submittedName>
        <fullName evidence="2">Uncharacterized protein</fullName>
    </submittedName>
</protein>
<dbReference type="Proteomes" id="UP000238196">
    <property type="component" value="Unassembled WGS sequence"/>
</dbReference>
<gene>
    <name evidence="2" type="ORF">C4K68_21560</name>
</gene>
<keyword evidence="1" id="KW-1133">Transmembrane helix</keyword>
<evidence type="ECO:0000256" key="1">
    <source>
        <dbReference type="SAM" id="Phobius"/>
    </source>
</evidence>